<protein>
    <submittedName>
        <fullName evidence="1">Nitroreductase</fullName>
    </submittedName>
</protein>
<proteinExistence type="predicted"/>
<dbReference type="InterPro" id="IPR004378">
    <property type="entry name" value="F420H2_quin_Rdtase"/>
</dbReference>
<dbReference type="GO" id="GO:0016491">
    <property type="term" value="F:oxidoreductase activity"/>
    <property type="evidence" value="ECO:0007669"/>
    <property type="project" value="InterPro"/>
</dbReference>
<dbReference type="RefSeq" id="WP_150226879.1">
    <property type="nucleotide sequence ID" value="NZ_BNBE01000002.1"/>
</dbReference>
<name>A0A919BU87_STRFL</name>
<reference evidence="1" key="1">
    <citation type="journal article" date="2014" name="Int. J. Syst. Evol. Microbiol.">
        <title>Complete genome sequence of Corynebacterium casei LMG S-19264T (=DSM 44701T), isolated from a smear-ripened cheese.</title>
        <authorList>
            <consortium name="US DOE Joint Genome Institute (JGI-PGF)"/>
            <person name="Walter F."/>
            <person name="Albersmeier A."/>
            <person name="Kalinowski J."/>
            <person name="Ruckert C."/>
        </authorList>
    </citation>
    <scope>NUCLEOTIDE SEQUENCE</scope>
    <source>
        <strain evidence="1">JCM 4122</strain>
    </source>
</reference>
<reference evidence="1" key="2">
    <citation type="submission" date="2020-09" db="EMBL/GenBank/DDBJ databases">
        <authorList>
            <person name="Sun Q."/>
            <person name="Ohkuma M."/>
        </authorList>
    </citation>
    <scope>NUCLEOTIDE SEQUENCE</scope>
    <source>
        <strain evidence="1">JCM 4122</strain>
    </source>
</reference>
<gene>
    <name evidence="1" type="ORF">GCM10017667_49740</name>
</gene>
<dbReference type="AlphaFoldDB" id="A0A919BU87"/>
<dbReference type="InterPro" id="IPR012349">
    <property type="entry name" value="Split_barrel_FMN-bd"/>
</dbReference>
<dbReference type="EMBL" id="BNBE01000002">
    <property type="protein sequence ID" value="GHG10966.1"/>
    <property type="molecule type" value="Genomic_DNA"/>
</dbReference>
<comment type="caution">
    <text evidence="1">The sequence shown here is derived from an EMBL/GenBank/DDBJ whole genome shotgun (WGS) entry which is preliminary data.</text>
</comment>
<evidence type="ECO:0000313" key="2">
    <source>
        <dbReference type="Proteomes" id="UP000632849"/>
    </source>
</evidence>
<keyword evidence="2" id="KW-1185">Reference proteome</keyword>
<evidence type="ECO:0000313" key="1">
    <source>
        <dbReference type="EMBL" id="GHG10966.1"/>
    </source>
</evidence>
<dbReference type="NCBIfam" id="TIGR00026">
    <property type="entry name" value="hi_GC_TIGR00026"/>
    <property type="match status" value="1"/>
</dbReference>
<dbReference type="Gene3D" id="2.30.110.10">
    <property type="entry name" value="Electron Transport, Fmn-binding Protein, Chain A"/>
    <property type="match status" value="1"/>
</dbReference>
<accession>A0A919BU87</accession>
<dbReference type="Pfam" id="PF04075">
    <property type="entry name" value="F420H2_quin_red"/>
    <property type="match status" value="1"/>
</dbReference>
<sequence length="156" mass="16933">MSATAAHVVKPGWFTVNVMNRAVAWLTRRGVSVWGSRVLAVRGRKSGAWRTTPVNVLTLDGARYLVAPRGHVQWTRNMRAVGGGELHLGKQVEAFTATEVGDDAKVEVLRAYLKRWKAEVGVFFAGVGPDSTDAELRAIAPKHPVFRIASAADDDA</sequence>
<dbReference type="Proteomes" id="UP000632849">
    <property type="component" value="Unassembled WGS sequence"/>
</dbReference>
<organism evidence="1 2">
    <name type="scientific">Streptomyces filamentosus</name>
    <name type="common">Streptomyces roseosporus</name>
    <dbReference type="NCBI Taxonomy" id="67294"/>
    <lineage>
        <taxon>Bacteria</taxon>
        <taxon>Bacillati</taxon>
        <taxon>Actinomycetota</taxon>
        <taxon>Actinomycetes</taxon>
        <taxon>Kitasatosporales</taxon>
        <taxon>Streptomycetaceae</taxon>
        <taxon>Streptomyces</taxon>
    </lineage>
</organism>
<dbReference type="GeneID" id="95657760"/>